<evidence type="ECO:0000313" key="2">
    <source>
        <dbReference type="Proteomes" id="UP001558613"/>
    </source>
</evidence>
<organism evidence="1 2">
    <name type="scientific">Cirrhinus molitorella</name>
    <name type="common">mud carp</name>
    <dbReference type="NCBI Taxonomy" id="172907"/>
    <lineage>
        <taxon>Eukaryota</taxon>
        <taxon>Metazoa</taxon>
        <taxon>Chordata</taxon>
        <taxon>Craniata</taxon>
        <taxon>Vertebrata</taxon>
        <taxon>Euteleostomi</taxon>
        <taxon>Actinopterygii</taxon>
        <taxon>Neopterygii</taxon>
        <taxon>Teleostei</taxon>
        <taxon>Ostariophysi</taxon>
        <taxon>Cypriniformes</taxon>
        <taxon>Cyprinidae</taxon>
        <taxon>Labeoninae</taxon>
        <taxon>Labeonini</taxon>
        <taxon>Cirrhinus</taxon>
    </lineage>
</organism>
<accession>A0ABR3L9A8</accession>
<name>A0ABR3L9A8_9TELE</name>
<dbReference type="Proteomes" id="UP001558613">
    <property type="component" value="Unassembled WGS sequence"/>
</dbReference>
<sequence length="111" mass="12206">MSSSHKATEDPDETQASDGSQFDLLLASERPCVCMCVWRARLEGGVFECMTAGEIRREIVPVLEVILRGRNAWMCAGKRVYSRFCFGCASLDPVSALLTTSLERSGISVLE</sequence>
<protein>
    <submittedName>
        <fullName evidence="1">Uncharacterized protein</fullName>
    </submittedName>
</protein>
<evidence type="ECO:0000313" key="1">
    <source>
        <dbReference type="EMBL" id="KAL1248289.1"/>
    </source>
</evidence>
<gene>
    <name evidence="1" type="ORF">QQF64_021607</name>
</gene>
<reference evidence="1 2" key="1">
    <citation type="submission" date="2023-09" db="EMBL/GenBank/DDBJ databases">
        <authorList>
            <person name="Wang M."/>
        </authorList>
    </citation>
    <scope>NUCLEOTIDE SEQUENCE [LARGE SCALE GENOMIC DNA]</scope>
    <source>
        <strain evidence="1">GT-2023</strain>
        <tissue evidence="1">Liver</tissue>
    </source>
</reference>
<comment type="caution">
    <text evidence="1">The sequence shown here is derived from an EMBL/GenBank/DDBJ whole genome shotgun (WGS) entry which is preliminary data.</text>
</comment>
<dbReference type="EMBL" id="JAYMGO010000024">
    <property type="protein sequence ID" value="KAL1248289.1"/>
    <property type="molecule type" value="Genomic_DNA"/>
</dbReference>
<keyword evidence="2" id="KW-1185">Reference proteome</keyword>
<proteinExistence type="predicted"/>